<evidence type="ECO:0000256" key="8">
    <source>
        <dbReference type="ARBA" id="ARBA00023242"/>
    </source>
</evidence>
<evidence type="ECO:0000313" key="12">
    <source>
        <dbReference type="Proteomes" id="UP001187531"/>
    </source>
</evidence>
<keyword evidence="9" id="KW-0131">Cell cycle</keyword>
<sequence>MISIGNIESLKKKKKKKMSIGSESQQTQKRSLSEGEEDTKETADPEDAAFKKLRTTTIGLVEAKIQEATSSDKDHQKNQSLKQTIVVGKKLGPTTIKLGSVAKPVIGPKKPPMPIKSVFNDDSDEEEEMPAEARMRMRNIGRDTPTSSGPNSFGKTKQGFVNTRALTSKKLSGEG</sequence>
<gene>
    <name evidence="11" type="ORF">QYM36_007862</name>
</gene>
<evidence type="ECO:0000313" key="11">
    <source>
        <dbReference type="EMBL" id="KAK2727172.1"/>
    </source>
</evidence>
<dbReference type="EMBL" id="JAVRJZ010000001">
    <property type="protein sequence ID" value="KAK2727172.1"/>
    <property type="molecule type" value="Genomic_DNA"/>
</dbReference>
<keyword evidence="5" id="KW-0597">Phosphoprotein</keyword>
<accession>A0AA88IUT7</accession>
<keyword evidence="7" id="KW-0007">Acetylation</keyword>
<feature type="compositionally biased region" description="Acidic residues" evidence="10">
    <location>
        <begin position="34"/>
        <end position="47"/>
    </location>
</feature>
<dbReference type="GO" id="GO:0005634">
    <property type="term" value="C:nucleus"/>
    <property type="evidence" value="ECO:0007669"/>
    <property type="project" value="UniProtKB-SubCell"/>
</dbReference>
<keyword evidence="8" id="KW-0539">Nucleus</keyword>
<dbReference type="GO" id="GO:0043161">
    <property type="term" value="P:proteasome-mediated ubiquitin-dependent protein catabolic process"/>
    <property type="evidence" value="ECO:0007669"/>
    <property type="project" value="TreeGrafter"/>
</dbReference>
<dbReference type="InterPro" id="IPR029169">
    <property type="entry name" value="PCNP"/>
</dbReference>
<dbReference type="PANTHER" id="PTHR16523">
    <property type="entry name" value="PEST PROTEOLYTIC SIGNAL-CONTAINING NUCLEAR PROTEIN"/>
    <property type="match status" value="1"/>
</dbReference>
<protein>
    <recommendedName>
        <fullName evidence="4">PEST proteolytic signal-containing nuclear protein</fullName>
    </recommendedName>
</protein>
<feature type="compositionally biased region" description="Acidic residues" evidence="10">
    <location>
        <begin position="121"/>
        <end position="130"/>
    </location>
</feature>
<evidence type="ECO:0000256" key="6">
    <source>
        <dbReference type="ARBA" id="ARBA00022843"/>
    </source>
</evidence>
<dbReference type="Pfam" id="PF15473">
    <property type="entry name" value="PCNP"/>
    <property type="match status" value="1"/>
</dbReference>
<evidence type="ECO:0000256" key="4">
    <source>
        <dbReference type="ARBA" id="ARBA00022059"/>
    </source>
</evidence>
<evidence type="ECO:0000256" key="10">
    <source>
        <dbReference type="SAM" id="MobiDB-lite"/>
    </source>
</evidence>
<feature type="region of interest" description="Disordered" evidence="10">
    <location>
        <begin position="1"/>
        <end position="51"/>
    </location>
</feature>
<organism evidence="11 12">
    <name type="scientific">Artemia franciscana</name>
    <name type="common">Brine shrimp</name>
    <name type="synonym">Artemia sanfranciscana</name>
    <dbReference type="NCBI Taxonomy" id="6661"/>
    <lineage>
        <taxon>Eukaryota</taxon>
        <taxon>Metazoa</taxon>
        <taxon>Ecdysozoa</taxon>
        <taxon>Arthropoda</taxon>
        <taxon>Crustacea</taxon>
        <taxon>Branchiopoda</taxon>
        <taxon>Anostraca</taxon>
        <taxon>Artemiidae</taxon>
        <taxon>Artemia</taxon>
    </lineage>
</organism>
<comment type="caution">
    <text evidence="11">The sequence shown here is derived from an EMBL/GenBank/DDBJ whole genome shotgun (WGS) entry which is preliminary data.</text>
</comment>
<reference evidence="11" key="1">
    <citation type="submission" date="2023-07" db="EMBL/GenBank/DDBJ databases">
        <title>Chromosome-level genome assembly of Artemia franciscana.</title>
        <authorList>
            <person name="Jo E."/>
        </authorList>
    </citation>
    <scope>NUCLEOTIDE SEQUENCE</scope>
    <source>
        <tissue evidence="11">Whole body</tissue>
    </source>
</reference>
<proteinExistence type="predicted"/>
<feature type="region of interest" description="Disordered" evidence="10">
    <location>
        <begin position="102"/>
        <end position="175"/>
    </location>
</feature>
<comment type="subunit">
    <text evidence="3">Interacts with UHRF2/NIRF.</text>
</comment>
<keyword evidence="6" id="KW-0832">Ubl conjugation</keyword>
<evidence type="ECO:0000256" key="5">
    <source>
        <dbReference type="ARBA" id="ARBA00022553"/>
    </source>
</evidence>
<feature type="compositionally biased region" description="Polar residues" evidence="10">
    <location>
        <begin position="144"/>
        <end position="175"/>
    </location>
</feature>
<evidence type="ECO:0000256" key="1">
    <source>
        <dbReference type="ARBA" id="ARBA00002646"/>
    </source>
</evidence>
<evidence type="ECO:0000256" key="3">
    <source>
        <dbReference type="ARBA" id="ARBA00011097"/>
    </source>
</evidence>
<keyword evidence="12" id="KW-1185">Reference proteome</keyword>
<dbReference type="GO" id="GO:0016567">
    <property type="term" value="P:protein ubiquitination"/>
    <property type="evidence" value="ECO:0007669"/>
    <property type="project" value="InterPro"/>
</dbReference>
<dbReference type="Proteomes" id="UP001187531">
    <property type="component" value="Unassembled WGS sequence"/>
</dbReference>
<evidence type="ECO:0000256" key="2">
    <source>
        <dbReference type="ARBA" id="ARBA00004123"/>
    </source>
</evidence>
<name>A0AA88IUT7_ARTSF</name>
<evidence type="ECO:0000256" key="9">
    <source>
        <dbReference type="ARBA" id="ARBA00023306"/>
    </source>
</evidence>
<comment type="function">
    <text evidence="1">May be involved in cell cycle regulation.</text>
</comment>
<dbReference type="PANTHER" id="PTHR16523:SF6">
    <property type="entry name" value="PEST PROTEOLYTIC SIGNAL-CONTAINING NUCLEAR PROTEIN"/>
    <property type="match status" value="1"/>
</dbReference>
<dbReference type="AlphaFoldDB" id="A0AA88IUT7"/>
<evidence type="ECO:0000256" key="7">
    <source>
        <dbReference type="ARBA" id="ARBA00022990"/>
    </source>
</evidence>
<comment type="subcellular location">
    <subcellularLocation>
        <location evidence="2">Nucleus</location>
    </subcellularLocation>
</comment>
<feature type="compositionally biased region" description="Polar residues" evidence="10">
    <location>
        <begin position="21"/>
        <end position="30"/>
    </location>
</feature>